<dbReference type="InterPro" id="IPR019066">
    <property type="entry name" value="Restrct_endonuc_II_SacI"/>
</dbReference>
<dbReference type="EMBL" id="MDED01000003">
    <property type="protein sequence ID" value="PPU78226.1"/>
    <property type="molecule type" value="Genomic_DNA"/>
</dbReference>
<proteinExistence type="predicted"/>
<dbReference type="AlphaFoldDB" id="A0A2S7DWM6"/>
<reference evidence="1 2" key="1">
    <citation type="submission" date="2016-08" db="EMBL/GenBank/DDBJ databases">
        <authorList>
            <person name="Seilhamer J.J."/>
        </authorList>
    </citation>
    <scope>NUCLEOTIDE SEQUENCE [LARGE SCALE GENOMIC DNA]</scope>
    <source>
        <strain evidence="1 2">CFBP2542</strain>
    </source>
</reference>
<dbReference type="Proteomes" id="UP000239561">
    <property type="component" value="Unassembled WGS sequence"/>
</dbReference>
<evidence type="ECO:0008006" key="3">
    <source>
        <dbReference type="Google" id="ProtNLM"/>
    </source>
</evidence>
<sequence length="370" mass="39704">MTQAIIDHAAAREKLKSALSAAKADGFQPQHVKSDAISDVMLGRHLTYRYILLTNLLAKATNGRANGLALQAGADLNGAFDSRSLCHKVVVDFDRDPNQLAGKLGRSNEPYLNKPARYTALTAENAVRRGYDRSILGKCIDILGNLRDAADAEHALIDAIYYTMQRESLVGEAAELDGDATLHKVLTKFVSAAVAQSCEGESCAIVTGLAFFLLGRGTGREFEIKVHPVNQAGSSSNEVLDVDVLSDEVVTYAAEVKDKEFSPNDVGHAALKVAHAGLGAFYFVCGPRSQGAFRSQDLVIKIADDQRVRVSFVDVEQFFAMCAGLAPPEVSADEVWAFVDSAMMKARVKDATQAHILGAARFAGLVSGED</sequence>
<protein>
    <recommendedName>
        <fullName evidence="3">Restriction endonuclease, SacI family</fullName>
    </recommendedName>
</protein>
<comment type="caution">
    <text evidence="1">The sequence shown here is derived from an EMBL/GenBank/DDBJ whole genome shotgun (WGS) entry which is preliminary data.</text>
</comment>
<gene>
    <name evidence="1" type="ORF">XcuCFBP2542_03105</name>
</gene>
<dbReference type="Pfam" id="PF09566">
    <property type="entry name" value="RE_SacI"/>
    <property type="match status" value="1"/>
</dbReference>
<evidence type="ECO:0000313" key="1">
    <source>
        <dbReference type="EMBL" id="PPU78226.1"/>
    </source>
</evidence>
<evidence type="ECO:0000313" key="2">
    <source>
        <dbReference type="Proteomes" id="UP000239561"/>
    </source>
</evidence>
<dbReference type="RefSeq" id="WP_104602158.1">
    <property type="nucleotide sequence ID" value="NZ_CP082217.1"/>
</dbReference>
<name>A0A2S7DWM6_9XANT</name>
<accession>A0A2S7DWM6</accession>
<organism evidence="1 2">
    <name type="scientific">Xanthomonas cucurbitae</name>
    <dbReference type="NCBI Taxonomy" id="56453"/>
    <lineage>
        <taxon>Bacteria</taxon>
        <taxon>Pseudomonadati</taxon>
        <taxon>Pseudomonadota</taxon>
        <taxon>Gammaproteobacteria</taxon>
        <taxon>Lysobacterales</taxon>
        <taxon>Lysobacteraceae</taxon>
        <taxon>Xanthomonas</taxon>
    </lineage>
</organism>